<name>A0A0R1UUM5_9LACO</name>
<protein>
    <submittedName>
        <fullName evidence="3">Transcriptional regulator</fullName>
    </submittedName>
</protein>
<feature type="domain" description="HTH merR-type" evidence="2">
    <location>
        <begin position="10"/>
        <end position="79"/>
    </location>
</feature>
<dbReference type="PANTHER" id="PTHR30204">
    <property type="entry name" value="REDOX-CYCLING DRUG-SENSING TRANSCRIPTIONAL ACTIVATOR SOXR"/>
    <property type="match status" value="1"/>
</dbReference>
<reference evidence="3 4" key="1">
    <citation type="journal article" date="2015" name="Genome Announc.">
        <title>Expanding the biotechnology potential of lactobacilli through comparative genomics of 213 strains and associated genera.</title>
        <authorList>
            <person name="Sun Z."/>
            <person name="Harris H.M."/>
            <person name="McCann A."/>
            <person name="Guo C."/>
            <person name="Argimon S."/>
            <person name="Zhang W."/>
            <person name="Yang X."/>
            <person name="Jeffery I.B."/>
            <person name="Cooney J.C."/>
            <person name="Kagawa T.F."/>
            <person name="Liu W."/>
            <person name="Song Y."/>
            <person name="Salvetti E."/>
            <person name="Wrobel A."/>
            <person name="Rasinkangas P."/>
            <person name="Parkhill J."/>
            <person name="Rea M.C."/>
            <person name="O'Sullivan O."/>
            <person name="Ritari J."/>
            <person name="Douillard F.P."/>
            <person name="Paul Ross R."/>
            <person name="Yang R."/>
            <person name="Briner A.E."/>
            <person name="Felis G.E."/>
            <person name="de Vos W.M."/>
            <person name="Barrangou R."/>
            <person name="Klaenhammer T.R."/>
            <person name="Caufield P.W."/>
            <person name="Cui Y."/>
            <person name="Zhang H."/>
            <person name="O'Toole P.W."/>
        </authorList>
    </citation>
    <scope>NUCLEOTIDE SEQUENCE [LARGE SCALE GENOMIC DNA]</scope>
    <source>
        <strain evidence="3 4">DSM 16381</strain>
    </source>
</reference>
<dbReference type="AlphaFoldDB" id="A0A0R1UUM5"/>
<dbReference type="InterPro" id="IPR000551">
    <property type="entry name" value="MerR-type_HTH_dom"/>
</dbReference>
<evidence type="ECO:0000259" key="2">
    <source>
        <dbReference type="PROSITE" id="PS50937"/>
    </source>
</evidence>
<sequence length="167" mass="19088">MTKKENLLMSYSIGEVADKLAISPYTLRYYDKEGLLPFVDRNAAGRRRFKDNDFNFLEVIICLKEAGVPVKQIGHFIDLCMTGDATLQDRYDFLADHETKLEANMARLQHTLDFLRWKKWYYKTALQAGTERIHYLPGTNQVDPAVHATFNQLVADGASPKTLGNLD</sequence>
<evidence type="ECO:0000313" key="4">
    <source>
        <dbReference type="Proteomes" id="UP000051580"/>
    </source>
</evidence>
<dbReference type="GO" id="GO:0003677">
    <property type="term" value="F:DNA binding"/>
    <property type="evidence" value="ECO:0007669"/>
    <property type="project" value="UniProtKB-KW"/>
</dbReference>
<organism evidence="3 4">
    <name type="scientific">Levilactobacillus hammesii DSM 16381</name>
    <dbReference type="NCBI Taxonomy" id="1423753"/>
    <lineage>
        <taxon>Bacteria</taxon>
        <taxon>Bacillati</taxon>
        <taxon>Bacillota</taxon>
        <taxon>Bacilli</taxon>
        <taxon>Lactobacillales</taxon>
        <taxon>Lactobacillaceae</taxon>
        <taxon>Levilactobacillus</taxon>
    </lineage>
</organism>
<dbReference type="PATRIC" id="fig|1423753.3.peg.202"/>
<dbReference type="SUPFAM" id="SSF46955">
    <property type="entry name" value="Putative DNA-binding domain"/>
    <property type="match status" value="1"/>
</dbReference>
<gene>
    <name evidence="3" type="ORF">FD28_GL000195</name>
</gene>
<dbReference type="Pfam" id="PF13411">
    <property type="entry name" value="MerR_1"/>
    <property type="match status" value="1"/>
</dbReference>
<dbReference type="CDD" id="cd01109">
    <property type="entry name" value="HTH_YyaN"/>
    <property type="match status" value="1"/>
</dbReference>
<dbReference type="InterPro" id="IPR009061">
    <property type="entry name" value="DNA-bd_dom_put_sf"/>
</dbReference>
<dbReference type="Proteomes" id="UP000051580">
    <property type="component" value="Unassembled WGS sequence"/>
</dbReference>
<dbReference type="PANTHER" id="PTHR30204:SF82">
    <property type="entry name" value="TRANSCRIPTIONAL REGULATOR, MERR FAMILY"/>
    <property type="match status" value="1"/>
</dbReference>
<accession>A0A0R1UUM5</accession>
<dbReference type="InterPro" id="IPR047057">
    <property type="entry name" value="MerR_fam"/>
</dbReference>
<dbReference type="GO" id="GO:0003700">
    <property type="term" value="F:DNA-binding transcription factor activity"/>
    <property type="evidence" value="ECO:0007669"/>
    <property type="project" value="InterPro"/>
</dbReference>
<proteinExistence type="predicted"/>
<evidence type="ECO:0000313" key="3">
    <source>
        <dbReference type="EMBL" id="KRL95171.1"/>
    </source>
</evidence>
<keyword evidence="1" id="KW-0238">DNA-binding</keyword>
<keyword evidence="4" id="KW-1185">Reference proteome</keyword>
<dbReference type="PROSITE" id="PS50937">
    <property type="entry name" value="HTH_MERR_2"/>
    <property type="match status" value="1"/>
</dbReference>
<dbReference type="SMART" id="SM00422">
    <property type="entry name" value="HTH_MERR"/>
    <property type="match status" value="1"/>
</dbReference>
<evidence type="ECO:0000256" key="1">
    <source>
        <dbReference type="ARBA" id="ARBA00023125"/>
    </source>
</evidence>
<dbReference type="EMBL" id="AZFS01000050">
    <property type="protein sequence ID" value="KRL95171.1"/>
    <property type="molecule type" value="Genomic_DNA"/>
</dbReference>
<comment type="caution">
    <text evidence="3">The sequence shown here is derived from an EMBL/GenBank/DDBJ whole genome shotgun (WGS) entry which is preliminary data.</text>
</comment>
<dbReference type="STRING" id="1423753.FD28_GL000195"/>
<dbReference type="Gene3D" id="1.10.1660.10">
    <property type="match status" value="1"/>
</dbReference>